<feature type="region of interest" description="Disordered" evidence="4">
    <location>
        <begin position="1"/>
        <end position="20"/>
    </location>
</feature>
<proteinExistence type="inferred from homology"/>
<dbReference type="Proteomes" id="UP000015105">
    <property type="component" value="Chromosome 7D"/>
</dbReference>
<evidence type="ECO:0000256" key="1">
    <source>
        <dbReference type="ARBA" id="ARBA00011073"/>
    </source>
</evidence>
<accession>A0A453SNW8</accession>
<evidence type="ECO:0000259" key="5">
    <source>
        <dbReference type="Pfam" id="PF00082"/>
    </source>
</evidence>
<dbReference type="InterPro" id="IPR037045">
    <property type="entry name" value="S8pro/Inhibitor_I9_sf"/>
</dbReference>
<evidence type="ECO:0000259" key="6">
    <source>
        <dbReference type="Pfam" id="PF02225"/>
    </source>
</evidence>
<dbReference type="SUPFAM" id="SSF52743">
    <property type="entry name" value="Subtilisin-like"/>
    <property type="match status" value="1"/>
</dbReference>
<dbReference type="GO" id="GO:0004252">
    <property type="term" value="F:serine-type endopeptidase activity"/>
    <property type="evidence" value="ECO:0007669"/>
    <property type="project" value="InterPro"/>
</dbReference>
<dbReference type="Gene3D" id="3.30.70.80">
    <property type="entry name" value="Peptidase S8 propeptide/proteinase inhibitor I9"/>
    <property type="match status" value="1"/>
</dbReference>
<dbReference type="Gramene" id="AET7Gv21019400.2">
    <property type="protein sequence ID" value="AET7Gv21019400.2"/>
    <property type="gene ID" value="AET7Gv21019400"/>
</dbReference>
<comment type="similarity">
    <text evidence="1 3">Belongs to the peptidase S8 family.</text>
</comment>
<name>A0A453SNW8_AEGTS</name>
<comment type="caution">
    <text evidence="3">Lacks conserved residue(s) required for the propagation of feature annotation.</text>
</comment>
<dbReference type="GO" id="GO:0006508">
    <property type="term" value="P:proteolysis"/>
    <property type="evidence" value="ECO:0007669"/>
    <property type="project" value="InterPro"/>
</dbReference>
<dbReference type="AlphaFoldDB" id="A0A453SNW8"/>
<dbReference type="InterPro" id="IPR003137">
    <property type="entry name" value="PA_domain"/>
</dbReference>
<feature type="domain" description="Inhibitor I9" evidence="7">
    <location>
        <begin position="58"/>
        <end position="161"/>
    </location>
</feature>
<evidence type="ECO:0008006" key="10">
    <source>
        <dbReference type="Google" id="ProtNLM"/>
    </source>
</evidence>
<evidence type="ECO:0000256" key="3">
    <source>
        <dbReference type="PROSITE-ProRule" id="PRU01240"/>
    </source>
</evidence>
<protein>
    <recommendedName>
        <fullName evidence="10">Inhibitor I9 domain-containing protein</fullName>
    </recommendedName>
</protein>
<reference evidence="8" key="4">
    <citation type="submission" date="2019-03" db="UniProtKB">
        <authorList>
            <consortium name="EnsemblPlants"/>
        </authorList>
    </citation>
    <scope>IDENTIFICATION</scope>
</reference>
<feature type="domain" description="Peptidase S8/S53" evidence="5">
    <location>
        <begin position="216"/>
        <end position="341"/>
    </location>
</feature>
<dbReference type="PROSITE" id="PS51892">
    <property type="entry name" value="SUBTILASE"/>
    <property type="match status" value="1"/>
</dbReference>
<keyword evidence="2" id="KW-0732">Signal</keyword>
<dbReference type="CDD" id="cd02120">
    <property type="entry name" value="PA_subtilisin_like"/>
    <property type="match status" value="1"/>
</dbReference>
<evidence type="ECO:0000256" key="4">
    <source>
        <dbReference type="SAM" id="MobiDB-lite"/>
    </source>
</evidence>
<reference evidence="8" key="3">
    <citation type="journal article" date="2017" name="Nature">
        <title>Genome sequence of the progenitor of the wheat D genome Aegilops tauschii.</title>
        <authorList>
            <person name="Luo M.C."/>
            <person name="Gu Y.Q."/>
            <person name="Puiu D."/>
            <person name="Wang H."/>
            <person name="Twardziok S.O."/>
            <person name="Deal K.R."/>
            <person name="Huo N."/>
            <person name="Zhu T."/>
            <person name="Wang L."/>
            <person name="Wang Y."/>
            <person name="McGuire P.E."/>
            <person name="Liu S."/>
            <person name="Long H."/>
            <person name="Ramasamy R.K."/>
            <person name="Rodriguez J.C."/>
            <person name="Van S.L."/>
            <person name="Yuan L."/>
            <person name="Wang Z."/>
            <person name="Xia Z."/>
            <person name="Xiao L."/>
            <person name="Anderson O.D."/>
            <person name="Ouyang S."/>
            <person name="Liang Y."/>
            <person name="Zimin A.V."/>
            <person name="Pertea G."/>
            <person name="Qi P."/>
            <person name="Bennetzen J.L."/>
            <person name="Dai X."/>
            <person name="Dawson M.W."/>
            <person name="Muller H.G."/>
            <person name="Kugler K."/>
            <person name="Rivarola-Duarte L."/>
            <person name="Spannagl M."/>
            <person name="Mayer K.F.X."/>
            <person name="Lu F.H."/>
            <person name="Bevan M.W."/>
            <person name="Leroy P."/>
            <person name="Li P."/>
            <person name="You F.M."/>
            <person name="Sun Q."/>
            <person name="Liu Z."/>
            <person name="Lyons E."/>
            <person name="Wicker T."/>
            <person name="Salzberg S.L."/>
            <person name="Devos K.M."/>
            <person name="Dvorak J."/>
        </authorList>
    </citation>
    <scope>NUCLEOTIDE SEQUENCE [LARGE SCALE GENOMIC DNA]</scope>
    <source>
        <strain evidence="8">cv. AL8/78</strain>
    </source>
</reference>
<dbReference type="EnsemblPlants" id="AET7Gv21019400.2">
    <property type="protein sequence ID" value="AET7Gv21019400.2"/>
    <property type="gene ID" value="AET7Gv21019400"/>
</dbReference>
<dbReference type="Pfam" id="PF05922">
    <property type="entry name" value="Inhibitor_I9"/>
    <property type="match status" value="1"/>
</dbReference>
<dbReference type="InterPro" id="IPR045051">
    <property type="entry name" value="SBT"/>
</dbReference>
<dbReference type="InterPro" id="IPR000209">
    <property type="entry name" value="Peptidase_S8/S53_dom"/>
</dbReference>
<dbReference type="Gene3D" id="3.50.30.30">
    <property type="match status" value="1"/>
</dbReference>
<dbReference type="PANTHER" id="PTHR10795">
    <property type="entry name" value="PROPROTEIN CONVERTASE SUBTILISIN/KEXIN"/>
    <property type="match status" value="1"/>
</dbReference>
<evidence type="ECO:0000313" key="8">
    <source>
        <dbReference type="EnsemblPlants" id="AET7Gv21019400.2"/>
    </source>
</evidence>
<dbReference type="SUPFAM" id="SSF54897">
    <property type="entry name" value="Protease propeptides/inhibitors"/>
    <property type="match status" value="1"/>
</dbReference>
<reference evidence="8" key="5">
    <citation type="journal article" date="2021" name="G3 (Bethesda)">
        <title>Aegilops tauschii genome assembly Aet v5.0 features greater sequence contiguity and improved annotation.</title>
        <authorList>
            <person name="Wang L."/>
            <person name="Zhu T."/>
            <person name="Rodriguez J.C."/>
            <person name="Deal K.R."/>
            <person name="Dubcovsky J."/>
            <person name="McGuire P.E."/>
            <person name="Lux T."/>
            <person name="Spannagl M."/>
            <person name="Mayer K.F.X."/>
            <person name="Baldrich P."/>
            <person name="Meyers B.C."/>
            <person name="Huo N."/>
            <person name="Gu Y.Q."/>
            <person name="Zhou H."/>
            <person name="Devos K.M."/>
            <person name="Bennetzen J.L."/>
            <person name="Unver T."/>
            <person name="Budak H."/>
            <person name="Gulick P.J."/>
            <person name="Galiba G."/>
            <person name="Kalapos B."/>
            <person name="Nelson D.R."/>
            <person name="Li P."/>
            <person name="You F.M."/>
            <person name="Luo M.C."/>
            <person name="Dvorak J."/>
        </authorList>
    </citation>
    <scope>NUCLEOTIDE SEQUENCE [LARGE SCALE GENOMIC DNA]</scope>
    <source>
        <strain evidence="8">cv. AL8/78</strain>
    </source>
</reference>
<evidence type="ECO:0000313" key="9">
    <source>
        <dbReference type="Proteomes" id="UP000015105"/>
    </source>
</evidence>
<reference evidence="9" key="2">
    <citation type="journal article" date="2017" name="Nat. Plants">
        <title>The Aegilops tauschii genome reveals multiple impacts of transposons.</title>
        <authorList>
            <person name="Zhao G."/>
            <person name="Zou C."/>
            <person name="Li K."/>
            <person name="Wang K."/>
            <person name="Li T."/>
            <person name="Gao L."/>
            <person name="Zhang X."/>
            <person name="Wang H."/>
            <person name="Yang Z."/>
            <person name="Liu X."/>
            <person name="Jiang W."/>
            <person name="Mao L."/>
            <person name="Kong X."/>
            <person name="Jiao Y."/>
            <person name="Jia J."/>
        </authorList>
    </citation>
    <scope>NUCLEOTIDE SEQUENCE [LARGE SCALE GENOMIC DNA]</scope>
    <source>
        <strain evidence="9">cv. AL8/78</strain>
    </source>
</reference>
<keyword evidence="9" id="KW-1185">Reference proteome</keyword>
<feature type="domain" description="PA" evidence="6">
    <location>
        <begin position="415"/>
        <end position="487"/>
    </location>
</feature>
<dbReference type="Gene3D" id="3.40.50.200">
    <property type="entry name" value="Peptidase S8/S53 domain"/>
    <property type="match status" value="1"/>
</dbReference>
<evidence type="ECO:0000259" key="7">
    <source>
        <dbReference type="Pfam" id="PF05922"/>
    </source>
</evidence>
<dbReference type="InterPro" id="IPR036852">
    <property type="entry name" value="Peptidase_S8/S53_dom_sf"/>
</dbReference>
<reference evidence="9" key="1">
    <citation type="journal article" date="2014" name="Science">
        <title>Ancient hybridizations among the ancestral genomes of bread wheat.</title>
        <authorList>
            <consortium name="International Wheat Genome Sequencing Consortium,"/>
            <person name="Marcussen T."/>
            <person name="Sandve S.R."/>
            <person name="Heier L."/>
            <person name="Spannagl M."/>
            <person name="Pfeifer M."/>
            <person name="Jakobsen K.S."/>
            <person name="Wulff B.B."/>
            <person name="Steuernagel B."/>
            <person name="Mayer K.F."/>
            <person name="Olsen O.A."/>
        </authorList>
    </citation>
    <scope>NUCLEOTIDE SEQUENCE [LARGE SCALE GENOMIC DNA]</scope>
    <source>
        <strain evidence="9">cv. AL8/78</strain>
    </source>
</reference>
<dbReference type="Pfam" id="PF00082">
    <property type="entry name" value="Peptidase_S8"/>
    <property type="match status" value="1"/>
</dbReference>
<dbReference type="InterPro" id="IPR010259">
    <property type="entry name" value="S8pro/Inhibitor_I9"/>
</dbReference>
<dbReference type="Pfam" id="PF02225">
    <property type="entry name" value="PA"/>
    <property type="match status" value="1"/>
</dbReference>
<organism evidence="8 9">
    <name type="scientific">Aegilops tauschii subsp. strangulata</name>
    <name type="common">Goatgrass</name>
    <dbReference type="NCBI Taxonomy" id="200361"/>
    <lineage>
        <taxon>Eukaryota</taxon>
        <taxon>Viridiplantae</taxon>
        <taxon>Streptophyta</taxon>
        <taxon>Embryophyta</taxon>
        <taxon>Tracheophyta</taxon>
        <taxon>Spermatophyta</taxon>
        <taxon>Magnoliopsida</taxon>
        <taxon>Liliopsida</taxon>
        <taxon>Poales</taxon>
        <taxon>Poaceae</taxon>
        <taxon>BOP clade</taxon>
        <taxon>Pooideae</taxon>
        <taxon>Triticodae</taxon>
        <taxon>Triticeae</taxon>
        <taxon>Triticinae</taxon>
        <taxon>Aegilops</taxon>
    </lineage>
</organism>
<evidence type="ECO:0000256" key="2">
    <source>
        <dbReference type="ARBA" id="ARBA00022729"/>
    </source>
</evidence>
<sequence>PRRPARAERPTGGGGRAAPGNAWAPSVAVHTPVKMKGLGLACLLLALVPQVVLGTHDVYIVTMVGDPVVSYTGGVEGFPATAADLDEEMDVTSEAVTSYSLHLRRHHEKLLDSLFVAGTYEKLYSYHHLINGFAVHMSSLQADFLRKAPGVKYVERDTKIQKLTTHTPQFLGLTTAVWPTGGGFDRADPVTQRSFCNGKIVGAQHFAKAAIAAGAFNPDVEFASPLDGDGHGSHIAAIAAGNNGIPVRMHGYEFGKASGMAPRARIAVYKVLYRLFGGYVSDVVAAIDQAVQDGVDILNLSVGPNSPPTATRTTFLNPFDAALLSAVKAGVFVAQAAGNGGPFPKTLVSFSPWITTVAAGVDDRRYKNHLILGNGKRIAGLGVSPATHGNKSFGLISATDALLGSSSTKYSALDCQRPELLNKRKVQGKILLCGYSFNYISGTASIKKVSQTAKSLGAAGFVVAVEDSYPGTKFDPVPVNIPGILITDVSKTKGSYRLLQLFYNERLGWTGNSVPSNSRYCRWLGTNTVQFSSPGCVVLFPGA</sequence>